<feature type="region of interest" description="Disordered" evidence="1">
    <location>
        <begin position="24"/>
        <end position="107"/>
    </location>
</feature>
<dbReference type="OrthoDB" id="2273669at2759"/>
<feature type="compositionally biased region" description="Polar residues" evidence="1">
    <location>
        <begin position="334"/>
        <end position="344"/>
    </location>
</feature>
<dbReference type="EMBL" id="JABAYA010000024">
    <property type="protein sequence ID" value="KAF7729565.1"/>
    <property type="molecule type" value="Genomic_DNA"/>
</dbReference>
<feature type="compositionally biased region" description="Low complexity" evidence="1">
    <location>
        <begin position="39"/>
        <end position="48"/>
    </location>
</feature>
<keyword evidence="3" id="KW-1185">Reference proteome</keyword>
<evidence type="ECO:0000313" key="2">
    <source>
        <dbReference type="EMBL" id="KAF7729565.1"/>
    </source>
</evidence>
<dbReference type="AlphaFoldDB" id="A0A8H7ESL9"/>
<evidence type="ECO:0000256" key="1">
    <source>
        <dbReference type="SAM" id="MobiDB-lite"/>
    </source>
</evidence>
<reference evidence="2" key="1">
    <citation type="submission" date="2020-01" db="EMBL/GenBank/DDBJ databases">
        <title>Genome Sequencing of Three Apophysomyces-Like Fungal Strains Confirms a Novel Fungal Genus in the Mucoromycota with divergent Burkholderia-like Endosymbiotic Bacteria.</title>
        <authorList>
            <person name="Stajich J.E."/>
            <person name="Macias A.M."/>
            <person name="Carter-House D."/>
            <person name="Lovett B."/>
            <person name="Kasson L.R."/>
            <person name="Berry K."/>
            <person name="Grigoriev I."/>
            <person name="Chang Y."/>
            <person name="Spatafora J."/>
            <person name="Kasson M.T."/>
        </authorList>
    </citation>
    <scope>NUCLEOTIDE SEQUENCE</scope>
    <source>
        <strain evidence="2">NRRL A-21654</strain>
    </source>
</reference>
<feature type="compositionally biased region" description="Low complexity" evidence="1">
    <location>
        <begin position="171"/>
        <end position="196"/>
    </location>
</feature>
<accession>A0A8H7ESL9</accession>
<feature type="region of interest" description="Disordered" evidence="1">
    <location>
        <begin position="120"/>
        <end position="408"/>
    </location>
</feature>
<feature type="compositionally biased region" description="Polar residues" evidence="1">
    <location>
        <begin position="357"/>
        <end position="366"/>
    </location>
</feature>
<feature type="compositionally biased region" description="Polar residues" evidence="1">
    <location>
        <begin position="389"/>
        <end position="406"/>
    </location>
</feature>
<sequence length="478" mass="50439">MTDFHDVFQANPGAILGGSWGNAAGANKAQVGPQRTQPSSTSSTAVSEYSDDDDEEYAPLQMTSWGGQRPAQEDDDDDDDYAPLQMTSWGNQASNNNNSSDNAPQINVTMGDWSSLIDPNVKVKAGGLGSGGLHRKGANYKPVDEVFILNQRLKNQPIPKGTGGKKKSKSKPSTPKMASPKSNSPKPKSSASSYHPSPKPSSQPPLRAPARPRPPQGGEGSAWGSGQLASTPFWERPAAAPTSAPAPAPVPMSSSSSQSRWSSSAGASESKWSSGGGASESKWSSGGGASASKWSSGGCASESKWSSGGGASESKWSAGGGASESKWSSGGGATTSQWGNNATAAPQPPVQEEPVSNWASYAASQRQEQEQEQEQEQGRVSLEQRRPEGTSSANSVYATGYPSSNDAAPKERATIFSFNIELAPGIYAHLPIYETENYLELVNEFEKRHHLKIEDVAKSAFASKIRTLVEQQLANRQM</sequence>
<proteinExistence type="predicted"/>
<feature type="compositionally biased region" description="Low complexity" evidence="1">
    <location>
        <begin position="251"/>
        <end position="301"/>
    </location>
</feature>
<feature type="compositionally biased region" description="Pro residues" evidence="1">
    <location>
        <begin position="197"/>
        <end position="215"/>
    </location>
</feature>
<name>A0A8H7ESL9_9FUNG</name>
<comment type="caution">
    <text evidence="2">The sequence shown here is derived from an EMBL/GenBank/DDBJ whole genome shotgun (WGS) entry which is preliminary data.</text>
</comment>
<evidence type="ECO:0000313" key="3">
    <source>
        <dbReference type="Proteomes" id="UP000605846"/>
    </source>
</evidence>
<organism evidence="2 3">
    <name type="scientific">Apophysomyces ossiformis</name>
    <dbReference type="NCBI Taxonomy" id="679940"/>
    <lineage>
        <taxon>Eukaryota</taxon>
        <taxon>Fungi</taxon>
        <taxon>Fungi incertae sedis</taxon>
        <taxon>Mucoromycota</taxon>
        <taxon>Mucoromycotina</taxon>
        <taxon>Mucoromycetes</taxon>
        <taxon>Mucorales</taxon>
        <taxon>Mucorineae</taxon>
        <taxon>Mucoraceae</taxon>
        <taxon>Apophysomyces</taxon>
    </lineage>
</organism>
<gene>
    <name evidence="2" type="ORF">EC973_004240</name>
</gene>
<protein>
    <submittedName>
        <fullName evidence="2">Uncharacterized protein</fullName>
    </submittedName>
</protein>
<dbReference type="Proteomes" id="UP000605846">
    <property type="component" value="Unassembled WGS sequence"/>
</dbReference>